<reference evidence="2 3" key="1">
    <citation type="submission" date="2017-06" db="EMBL/GenBank/DDBJ databases">
        <title>Complete genome sequence of Nitrospirillum amazonense strain CBAmC, an endophytic nitrogen-fixing and plant growth-promoting bacterium, isolated from sugarcane.</title>
        <authorList>
            <person name="Schwab S."/>
            <person name="dos Santos Teixeira K.R."/>
            <person name="Simoes Araujo J.L."/>
            <person name="Soares Vidal M."/>
            <person name="Borges de Freitas H.R."/>
            <person name="Rivello Crivelaro A.L."/>
            <person name="Bueno de Camargo Nunes A."/>
            <person name="dos Santos C.M."/>
            <person name="Palmeira da Silva Rosa D."/>
            <person name="da Silva Padilha D."/>
            <person name="da Silva E."/>
            <person name="Araujo Terra L."/>
            <person name="Soares Mendes V."/>
            <person name="Farinelli L."/>
            <person name="Magalhaes Cruz L."/>
            <person name="Baldani J.I."/>
        </authorList>
    </citation>
    <scope>NUCLEOTIDE SEQUENCE [LARGE SCALE GENOMIC DNA]</scope>
    <source>
        <strain evidence="2 3">CBAmC</strain>
    </source>
</reference>
<sequence length="137" mass="14037">MASDILDPRSFLRPGLNGGPQTESTPDLGGGVTTISPEARLEGAKISHCHTLHVAGRLVDVTLNEVKVLEVAEGGHFEGTAVVESMKVSGRATGTIEVTGTLSIGETGQVDGTIRYGRISIADGGSISGTIQSGKSH</sequence>
<dbReference type="InterPro" id="IPR007607">
    <property type="entry name" value="BacA/B"/>
</dbReference>
<accession>A0A248JTK4</accession>
<gene>
    <name evidence="2" type="ORF">Y958_12650</name>
</gene>
<evidence type="ECO:0000256" key="1">
    <source>
        <dbReference type="SAM" id="MobiDB-lite"/>
    </source>
</evidence>
<dbReference type="AlphaFoldDB" id="A0A248JTK4"/>
<protein>
    <recommendedName>
        <fullName evidence="4">Cell shape determination protein CcmA</fullName>
    </recommendedName>
</protein>
<evidence type="ECO:0000313" key="3">
    <source>
        <dbReference type="Proteomes" id="UP000197153"/>
    </source>
</evidence>
<dbReference type="Pfam" id="PF04519">
    <property type="entry name" value="Bactofilin"/>
    <property type="match status" value="1"/>
</dbReference>
<evidence type="ECO:0000313" key="2">
    <source>
        <dbReference type="EMBL" id="ASG21564.1"/>
    </source>
</evidence>
<keyword evidence="3" id="KW-1185">Reference proteome</keyword>
<organism evidence="2 3">
    <name type="scientific">Nitrospirillum viridazoti CBAmc</name>
    <dbReference type="NCBI Taxonomy" id="1441467"/>
    <lineage>
        <taxon>Bacteria</taxon>
        <taxon>Pseudomonadati</taxon>
        <taxon>Pseudomonadota</taxon>
        <taxon>Alphaproteobacteria</taxon>
        <taxon>Rhodospirillales</taxon>
        <taxon>Azospirillaceae</taxon>
        <taxon>Nitrospirillum</taxon>
        <taxon>Nitrospirillum viridazoti</taxon>
    </lineage>
</organism>
<dbReference type="KEGG" id="nao:Y958_12650"/>
<dbReference type="Proteomes" id="UP000197153">
    <property type="component" value="Chromosome 1"/>
</dbReference>
<evidence type="ECO:0008006" key="4">
    <source>
        <dbReference type="Google" id="ProtNLM"/>
    </source>
</evidence>
<dbReference type="RefSeq" id="WP_050898592.1">
    <property type="nucleotide sequence ID" value="NZ_CP022110.1"/>
</dbReference>
<dbReference type="EMBL" id="CP022110">
    <property type="protein sequence ID" value="ASG21564.1"/>
    <property type="molecule type" value="Genomic_DNA"/>
</dbReference>
<name>A0A248JTK4_9PROT</name>
<proteinExistence type="predicted"/>
<feature type="region of interest" description="Disordered" evidence="1">
    <location>
        <begin position="1"/>
        <end position="34"/>
    </location>
</feature>